<proteinExistence type="predicted"/>
<accession>A0ABW9XE96</accession>
<organism evidence="7 8">
    <name type="scientific">Novosphingobium ovatum</name>
    <dbReference type="NCBI Taxonomy" id="1908523"/>
    <lineage>
        <taxon>Bacteria</taxon>
        <taxon>Pseudomonadati</taxon>
        <taxon>Pseudomonadota</taxon>
        <taxon>Alphaproteobacteria</taxon>
        <taxon>Sphingomonadales</taxon>
        <taxon>Sphingomonadaceae</taxon>
        <taxon>Novosphingobium</taxon>
    </lineage>
</organism>
<dbReference type="InterPro" id="IPR001460">
    <property type="entry name" value="PCN-bd_Tpept"/>
</dbReference>
<feature type="domain" description="Penicillin-binding protein transpeptidase" evidence="5">
    <location>
        <begin position="252"/>
        <end position="557"/>
    </location>
</feature>
<dbReference type="InterPro" id="IPR036138">
    <property type="entry name" value="PBP_dimer_sf"/>
</dbReference>
<dbReference type="Proteomes" id="UP000753724">
    <property type="component" value="Unassembled WGS sequence"/>
</dbReference>
<dbReference type="Gene3D" id="3.30.450.330">
    <property type="match status" value="1"/>
</dbReference>
<dbReference type="InterPro" id="IPR050515">
    <property type="entry name" value="Beta-lactam/transpept"/>
</dbReference>
<dbReference type="Pfam" id="PF03717">
    <property type="entry name" value="PBP_dimer"/>
    <property type="match status" value="1"/>
</dbReference>
<feature type="transmembrane region" description="Helical" evidence="4">
    <location>
        <begin position="41"/>
        <end position="59"/>
    </location>
</feature>
<sequence>MNLPHGAALAARPTFNAVISSARTDIVHVRRHAITQARLRALWVLLGFFLLTVVALARITHLGFSDGVRPVSDADGVLIPARADILDRNGVPLARAFQSYQLLFNPSTMTEGPPLIRSPREVAEALVKIFPDADVNELTEKLARGKMTVLRERILPEEANLVHALGEPTLEFPRVDERFYPQGTLAAHALGYIDRDGQPQLGMERALNRQLSDMATRATPQVLSIDSRVQGALEDELHWGMARSNARAAAGIVLDVETGEVVAMASAPTFNPNQLKPQDVDGRFNPIGQPYTYNRVTNARYEVGSVIKPITVASAIDAGVITNLARRYPAGSEREVGGHVVHDTHDYGASLNIPEALVHSSNIVLAQVGMELGPKSMMSTFRNLGFAELPAIELPARQRPEFPRGERDGLWSNVTTTVAAYGHGFSITPLHLASAYAALVNGGIWRPATLMKVAPGQVPAGHRVWQPATSARLRQLLRTIVQTGTGRKADAAGYRVGGKTGTAEVSQNGRIYKDRVIATFAGVFPMDRPRYVVIAMIEEPKATAQTGGRTAGLVAAPVVGRLVPRIAPLLGILPDTTRDIDIKDVAPLIADGNGE</sequence>
<evidence type="ECO:0000259" key="5">
    <source>
        <dbReference type="Pfam" id="PF00905"/>
    </source>
</evidence>
<feature type="domain" description="Penicillin-binding protein dimerisation" evidence="6">
    <location>
        <begin position="80"/>
        <end position="200"/>
    </location>
</feature>
<evidence type="ECO:0000256" key="4">
    <source>
        <dbReference type="SAM" id="Phobius"/>
    </source>
</evidence>
<name>A0ABW9XE96_9SPHN</name>
<dbReference type="EMBL" id="JAAAPO010000003">
    <property type="protein sequence ID" value="NBC36840.1"/>
    <property type="molecule type" value="Genomic_DNA"/>
</dbReference>
<keyword evidence="2" id="KW-0645">Protease</keyword>
<dbReference type="SUPFAM" id="SSF56519">
    <property type="entry name" value="Penicillin binding protein dimerisation domain"/>
    <property type="match status" value="1"/>
</dbReference>
<dbReference type="RefSeq" id="WP_161718266.1">
    <property type="nucleotide sequence ID" value="NZ_JAAAPO010000003.1"/>
</dbReference>
<keyword evidence="8" id="KW-1185">Reference proteome</keyword>
<evidence type="ECO:0000313" key="8">
    <source>
        <dbReference type="Proteomes" id="UP000753724"/>
    </source>
</evidence>
<evidence type="ECO:0000256" key="2">
    <source>
        <dbReference type="ARBA" id="ARBA00022645"/>
    </source>
</evidence>
<reference evidence="8" key="1">
    <citation type="submission" date="2020-01" db="EMBL/GenBank/DDBJ databases">
        <title>Sphingomonas sp. strain CSW-10.</title>
        <authorList>
            <person name="Chen W.-M."/>
        </authorList>
    </citation>
    <scope>NUCLEOTIDE SEQUENCE [LARGE SCALE GENOMIC DNA]</scope>
    <source>
        <strain evidence="8">FSY-8</strain>
    </source>
</reference>
<dbReference type="Gene3D" id="3.90.1310.10">
    <property type="entry name" value="Penicillin-binding protein 2a (Domain 2)"/>
    <property type="match status" value="1"/>
</dbReference>
<dbReference type="PANTHER" id="PTHR30627:SF1">
    <property type="entry name" value="PEPTIDOGLYCAN D,D-TRANSPEPTIDASE FTSI"/>
    <property type="match status" value="1"/>
</dbReference>
<keyword evidence="2" id="KW-0378">Hydrolase</keyword>
<keyword evidence="4" id="KW-0812">Transmembrane</keyword>
<dbReference type="SUPFAM" id="SSF56601">
    <property type="entry name" value="beta-lactamase/transpeptidase-like"/>
    <property type="match status" value="1"/>
</dbReference>
<comment type="caution">
    <text evidence="7">The sequence shown here is derived from an EMBL/GenBank/DDBJ whole genome shotgun (WGS) entry which is preliminary data.</text>
</comment>
<evidence type="ECO:0000259" key="6">
    <source>
        <dbReference type="Pfam" id="PF03717"/>
    </source>
</evidence>
<evidence type="ECO:0000256" key="3">
    <source>
        <dbReference type="ARBA" id="ARBA00023136"/>
    </source>
</evidence>
<protein>
    <submittedName>
        <fullName evidence="7">Penicillin-binding protein 2</fullName>
    </submittedName>
</protein>
<keyword evidence="2" id="KW-0121">Carboxypeptidase</keyword>
<dbReference type="PANTHER" id="PTHR30627">
    <property type="entry name" value="PEPTIDOGLYCAN D,D-TRANSPEPTIDASE"/>
    <property type="match status" value="1"/>
</dbReference>
<dbReference type="InterPro" id="IPR005311">
    <property type="entry name" value="PBP_dimer"/>
</dbReference>
<dbReference type="Pfam" id="PF00905">
    <property type="entry name" value="Transpeptidase"/>
    <property type="match status" value="1"/>
</dbReference>
<dbReference type="InterPro" id="IPR012338">
    <property type="entry name" value="Beta-lactam/transpept-like"/>
</dbReference>
<evidence type="ECO:0000313" key="7">
    <source>
        <dbReference type="EMBL" id="NBC36840.1"/>
    </source>
</evidence>
<evidence type="ECO:0000256" key="1">
    <source>
        <dbReference type="ARBA" id="ARBA00004370"/>
    </source>
</evidence>
<keyword evidence="3 4" id="KW-0472">Membrane</keyword>
<dbReference type="Gene3D" id="3.40.710.10">
    <property type="entry name" value="DD-peptidase/beta-lactamase superfamily"/>
    <property type="match status" value="1"/>
</dbReference>
<comment type="subcellular location">
    <subcellularLocation>
        <location evidence="1">Membrane</location>
    </subcellularLocation>
</comment>
<gene>
    <name evidence="7" type="ORF">GTZ99_09750</name>
</gene>
<keyword evidence="4" id="KW-1133">Transmembrane helix</keyword>